<organism evidence="2 3">
    <name type="scientific">Vitreoscilla massiliensis</name>
    <dbReference type="NCBI Taxonomy" id="1689272"/>
    <lineage>
        <taxon>Bacteria</taxon>
        <taxon>Pseudomonadati</taxon>
        <taxon>Pseudomonadota</taxon>
        <taxon>Betaproteobacteria</taxon>
        <taxon>Neisseriales</taxon>
        <taxon>Neisseriaceae</taxon>
        <taxon>Vitreoscilla</taxon>
    </lineage>
</organism>
<sequence length="448" mass="50579">MLLPDDQPKFDLHPDRLRALAILLNLPTPAKVDGASILFLGVSLGANLLALASEYPKAKFTAVCLNSNDASQLQAAYTHLGLNNIQWHLQDGWFASDATPRFDYILCHGYYSYLTDEAKQTLLQNIRHSLNDNGLAYVDYLIEPGWQAFTTLQHLIVNTCDFANKPSLEEINRGINLVYASLPAHSPLKASIEHIVPRMDMRHHPDLNGYWPLLPAFADTTEQFISRLHQADLGYVCDSDLTRYYFDSLSEALLQLSGHDIHLRENLYDLVHQQASRASFILPIDTLLGFRIPTQQDLSTRIGSLHITGHFDLNADKSAWMNVDVAGITIVASPFNNMLVDSINRVYAADSTLSVSKLLEVISTKFKHVADIDLHAQKLLTDMILSGMVQVRSQRHNGFLHRNKMLSLHRWRMQHNPYLTPANKWLQPWSEQDIQAQLDSNRAASIPD</sequence>
<dbReference type="Proteomes" id="UP000832011">
    <property type="component" value="Chromosome"/>
</dbReference>
<dbReference type="Gene3D" id="3.40.50.150">
    <property type="entry name" value="Vaccinia Virus protein VP39"/>
    <property type="match status" value="1"/>
</dbReference>
<dbReference type="Pfam" id="PF13649">
    <property type="entry name" value="Methyltransf_25"/>
    <property type="match status" value="1"/>
</dbReference>
<proteinExistence type="predicted"/>
<evidence type="ECO:0000313" key="3">
    <source>
        <dbReference type="Proteomes" id="UP000832011"/>
    </source>
</evidence>
<protein>
    <submittedName>
        <fullName evidence="2">Class I SAM-dependent methyltransferase</fullName>
    </submittedName>
</protein>
<keyword evidence="3" id="KW-1185">Reference proteome</keyword>
<keyword evidence="2" id="KW-0489">Methyltransferase</keyword>
<dbReference type="RefSeq" id="WP_159061483.1">
    <property type="nucleotide sequence ID" value="NZ_CABKVG010000010.1"/>
</dbReference>
<evidence type="ECO:0000313" key="2">
    <source>
        <dbReference type="EMBL" id="UOO88525.1"/>
    </source>
</evidence>
<dbReference type="GO" id="GO:0032259">
    <property type="term" value="P:methylation"/>
    <property type="evidence" value="ECO:0007669"/>
    <property type="project" value="UniProtKB-KW"/>
</dbReference>
<reference evidence="2 3" key="1">
    <citation type="journal article" date="2022" name="Res Sq">
        <title>Evolution of multicellular longitudinally dividing oral cavity symbionts (Neisseriaceae).</title>
        <authorList>
            <person name="Nyongesa S."/>
            <person name="Weber P."/>
            <person name="Bernet E."/>
            <person name="Pullido F."/>
            <person name="Nieckarz M."/>
            <person name="Delaby M."/>
            <person name="Nieves C."/>
            <person name="Viehboeck T."/>
            <person name="Krause N."/>
            <person name="Rivera-Millot A."/>
            <person name="Nakamura A."/>
            <person name="Vischer N."/>
            <person name="VanNieuwenhze M."/>
            <person name="Brun Y."/>
            <person name="Cava F."/>
            <person name="Bulgheresi S."/>
            <person name="Veyrier F."/>
        </authorList>
    </citation>
    <scope>NUCLEOTIDE SEQUENCE [LARGE SCALE GENOMIC DNA]</scope>
    <source>
        <strain evidence="2 3">SN4</strain>
    </source>
</reference>
<accession>A0ABY4DYB8</accession>
<evidence type="ECO:0000259" key="1">
    <source>
        <dbReference type="Pfam" id="PF13649"/>
    </source>
</evidence>
<dbReference type="CDD" id="cd02440">
    <property type="entry name" value="AdoMet_MTases"/>
    <property type="match status" value="1"/>
</dbReference>
<gene>
    <name evidence="2" type="ORF">LVJ82_13765</name>
</gene>
<dbReference type="EMBL" id="CP091511">
    <property type="protein sequence ID" value="UOO88525.1"/>
    <property type="molecule type" value="Genomic_DNA"/>
</dbReference>
<dbReference type="GO" id="GO:0008168">
    <property type="term" value="F:methyltransferase activity"/>
    <property type="evidence" value="ECO:0007669"/>
    <property type="project" value="UniProtKB-KW"/>
</dbReference>
<feature type="domain" description="Methyltransferase" evidence="1">
    <location>
        <begin position="37"/>
        <end position="134"/>
    </location>
</feature>
<keyword evidence="2" id="KW-0808">Transferase</keyword>
<dbReference type="InterPro" id="IPR041698">
    <property type="entry name" value="Methyltransf_25"/>
</dbReference>
<dbReference type="SUPFAM" id="SSF53335">
    <property type="entry name" value="S-adenosyl-L-methionine-dependent methyltransferases"/>
    <property type="match status" value="1"/>
</dbReference>
<name>A0ABY4DYB8_9NEIS</name>
<dbReference type="InterPro" id="IPR029063">
    <property type="entry name" value="SAM-dependent_MTases_sf"/>
</dbReference>